<proteinExistence type="predicted"/>
<dbReference type="EMBL" id="JH126402">
    <property type="protein sequence ID" value="EGX91100.1"/>
    <property type="molecule type" value="Genomic_DNA"/>
</dbReference>
<dbReference type="GeneID" id="18167276"/>
<keyword evidence="3" id="KW-1185">Reference proteome</keyword>
<evidence type="ECO:0000313" key="3">
    <source>
        <dbReference type="Proteomes" id="UP000001610"/>
    </source>
</evidence>
<dbReference type="KEGG" id="cmt:CCM_05257"/>
<evidence type="ECO:0000256" key="1">
    <source>
        <dbReference type="SAM" id="MobiDB-lite"/>
    </source>
</evidence>
<accession>G3JIQ1</accession>
<dbReference type="AlphaFoldDB" id="G3JIQ1"/>
<evidence type="ECO:0000313" key="2">
    <source>
        <dbReference type="EMBL" id="EGX91100.1"/>
    </source>
</evidence>
<dbReference type="InParanoid" id="G3JIQ1"/>
<dbReference type="VEuPathDB" id="FungiDB:CCM_05257"/>
<sequence>MDPRLMHMPLVIPTWLAFGLERKSHQRPGHGPLRQGRIAADGQSRNPSRRNPVACYGHGLVSSAIDSAQPGLPFPVSTPEPPRRRRALSQSCHIAQGNMIFLTRPYVHPASAAMYAAYIRADGSRHAFLGVLFSFLRVRQERA</sequence>
<gene>
    <name evidence="2" type="ORF">CCM_05257</name>
</gene>
<feature type="region of interest" description="Disordered" evidence="1">
    <location>
        <begin position="24"/>
        <end position="51"/>
    </location>
</feature>
<protein>
    <submittedName>
        <fullName evidence="2">Uncharacterized protein</fullName>
    </submittedName>
</protein>
<name>G3JIQ1_CORMM</name>
<dbReference type="RefSeq" id="XP_006670465.1">
    <property type="nucleotide sequence ID" value="XM_006670402.1"/>
</dbReference>
<dbReference type="Proteomes" id="UP000001610">
    <property type="component" value="Unassembled WGS sequence"/>
</dbReference>
<dbReference type="HOGENOM" id="CLU_1806073_0_0_1"/>
<organism evidence="2 3">
    <name type="scientific">Cordyceps militaris (strain CM01)</name>
    <name type="common">Caterpillar fungus</name>
    <dbReference type="NCBI Taxonomy" id="983644"/>
    <lineage>
        <taxon>Eukaryota</taxon>
        <taxon>Fungi</taxon>
        <taxon>Dikarya</taxon>
        <taxon>Ascomycota</taxon>
        <taxon>Pezizomycotina</taxon>
        <taxon>Sordariomycetes</taxon>
        <taxon>Hypocreomycetidae</taxon>
        <taxon>Hypocreales</taxon>
        <taxon>Cordycipitaceae</taxon>
        <taxon>Cordyceps</taxon>
    </lineage>
</organism>
<reference evidence="2 3" key="1">
    <citation type="journal article" date="2011" name="Genome Biol.">
        <title>Genome sequence of the insect pathogenic fungus Cordyceps militaris, a valued traditional Chinese medicine.</title>
        <authorList>
            <person name="Zheng P."/>
            <person name="Xia Y."/>
            <person name="Xiao G."/>
            <person name="Xiong C."/>
            <person name="Hu X."/>
            <person name="Zhang S."/>
            <person name="Zheng H."/>
            <person name="Huang Y."/>
            <person name="Zhou Y."/>
            <person name="Wang S."/>
            <person name="Zhao G.P."/>
            <person name="Liu X."/>
            <person name="St Leger R.J."/>
            <person name="Wang C."/>
        </authorList>
    </citation>
    <scope>NUCLEOTIDE SEQUENCE [LARGE SCALE GENOMIC DNA]</scope>
    <source>
        <strain evidence="2 3">CM01</strain>
    </source>
</reference>